<evidence type="ECO:0000313" key="2">
    <source>
        <dbReference type="EMBL" id="KAK4213108.1"/>
    </source>
</evidence>
<dbReference type="AlphaFoldDB" id="A0AAN6Y5M9"/>
<organism evidence="2 3">
    <name type="scientific">Rhypophila decipiens</name>
    <dbReference type="NCBI Taxonomy" id="261697"/>
    <lineage>
        <taxon>Eukaryota</taxon>
        <taxon>Fungi</taxon>
        <taxon>Dikarya</taxon>
        <taxon>Ascomycota</taxon>
        <taxon>Pezizomycotina</taxon>
        <taxon>Sordariomycetes</taxon>
        <taxon>Sordariomycetidae</taxon>
        <taxon>Sordariales</taxon>
        <taxon>Naviculisporaceae</taxon>
        <taxon>Rhypophila</taxon>
    </lineage>
</organism>
<feature type="compositionally biased region" description="Low complexity" evidence="1">
    <location>
        <begin position="144"/>
        <end position="174"/>
    </location>
</feature>
<protein>
    <submittedName>
        <fullName evidence="2">Uncharacterized protein</fullName>
    </submittedName>
</protein>
<comment type="caution">
    <text evidence="2">The sequence shown here is derived from an EMBL/GenBank/DDBJ whole genome shotgun (WGS) entry which is preliminary data.</text>
</comment>
<name>A0AAN6Y5M9_9PEZI</name>
<evidence type="ECO:0000256" key="1">
    <source>
        <dbReference type="SAM" id="MobiDB-lite"/>
    </source>
</evidence>
<evidence type="ECO:0000313" key="3">
    <source>
        <dbReference type="Proteomes" id="UP001301769"/>
    </source>
</evidence>
<proteinExistence type="predicted"/>
<reference evidence="2" key="1">
    <citation type="journal article" date="2023" name="Mol. Phylogenet. Evol.">
        <title>Genome-scale phylogeny and comparative genomics of the fungal order Sordariales.</title>
        <authorList>
            <person name="Hensen N."/>
            <person name="Bonometti L."/>
            <person name="Westerberg I."/>
            <person name="Brannstrom I.O."/>
            <person name="Guillou S."/>
            <person name="Cros-Aarteil S."/>
            <person name="Calhoun S."/>
            <person name="Haridas S."/>
            <person name="Kuo A."/>
            <person name="Mondo S."/>
            <person name="Pangilinan J."/>
            <person name="Riley R."/>
            <person name="LaButti K."/>
            <person name="Andreopoulos B."/>
            <person name="Lipzen A."/>
            <person name="Chen C."/>
            <person name="Yan M."/>
            <person name="Daum C."/>
            <person name="Ng V."/>
            <person name="Clum A."/>
            <person name="Steindorff A."/>
            <person name="Ohm R.A."/>
            <person name="Martin F."/>
            <person name="Silar P."/>
            <person name="Natvig D.O."/>
            <person name="Lalanne C."/>
            <person name="Gautier V."/>
            <person name="Ament-Velasquez S.L."/>
            <person name="Kruys A."/>
            <person name="Hutchinson M.I."/>
            <person name="Powell A.J."/>
            <person name="Barry K."/>
            <person name="Miller A.N."/>
            <person name="Grigoriev I.V."/>
            <person name="Debuchy R."/>
            <person name="Gladieux P."/>
            <person name="Hiltunen Thoren M."/>
            <person name="Johannesson H."/>
        </authorList>
    </citation>
    <scope>NUCLEOTIDE SEQUENCE</scope>
    <source>
        <strain evidence="2">PSN293</strain>
    </source>
</reference>
<feature type="region of interest" description="Disordered" evidence="1">
    <location>
        <begin position="1"/>
        <end position="239"/>
    </location>
</feature>
<feature type="compositionally biased region" description="Polar residues" evidence="1">
    <location>
        <begin position="15"/>
        <end position="33"/>
    </location>
</feature>
<gene>
    <name evidence="2" type="ORF">QBC37DRAFT_464591</name>
</gene>
<dbReference type="Proteomes" id="UP001301769">
    <property type="component" value="Unassembled WGS sequence"/>
</dbReference>
<keyword evidence="3" id="KW-1185">Reference proteome</keyword>
<feature type="compositionally biased region" description="Polar residues" evidence="1">
    <location>
        <begin position="192"/>
        <end position="204"/>
    </location>
</feature>
<sequence>MTDPSIGGPGPSGSAAQTPTPVVPNTISQTLVGANTGHETPAGLRPSGSKTACGGPGPTYIFNFGSSGPSGSNTGGPGPNNLKFGGSGPSNFTFGDSGPSGSKTACGGPDPTFIFNFGSSGPSGSNTGGPGPKYIFNFGGSGPSGSNTGPGSDFNFGGSRPRGSNPAGPGSSGSNTGGPGPSNSNTRGRGHSNLNSGRTHQSSAPAKRPADFDPIEEQERRKRRPNDLQYDDPSANNRLKQRLSQEIFFERRDNRGDILLHRNHPDTVNWFVPSQAKPPSRVRAVQGLVGCDQKSLQALSITMDTMVQEAKKRGCFMFKFDIEFVTPAEHEEKKRSLAGREPSAELNHVSVNNMLRQLSQRKVIFERRDNQSGDVLLHRNHPDTVNWWVETLAKAPDSNVKAAQGLVGCDQKSVGAFFVTIDSMIRDAKSAGLSILKFDLEFEGPADHEEKKRHLADRELSAELASSGSTDEQEALRLINPIFLECDQSGGAPVDSKVVRRQLLDLFLDRVHRKNWLVYLENKKMHGIWHCLECVVTNVNCREYGDHGPVMVLIRIDKYGSHRFIVKAKPAPKPNDFAWSWKSQK</sequence>
<reference evidence="2" key="2">
    <citation type="submission" date="2023-05" db="EMBL/GenBank/DDBJ databases">
        <authorList>
            <consortium name="Lawrence Berkeley National Laboratory"/>
            <person name="Steindorff A."/>
            <person name="Hensen N."/>
            <person name="Bonometti L."/>
            <person name="Westerberg I."/>
            <person name="Brannstrom I.O."/>
            <person name="Guillou S."/>
            <person name="Cros-Aarteil S."/>
            <person name="Calhoun S."/>
            <person name="Haridas S."/>
            <person name="Kuo A."/>
            <person name="Mondo S."/>
            <person name="Pangilinan J."/>
            <person name="Riley R."/>
            <person name="Labutti K."/>
            <person name="Andreopoulos B."/>
            <person name="Lipzen A."/>
            <person name="Chen C."/>
            <person name="Yanf M."/>
            <person name="Daum C."/>
            <person name="Ng V."/>
            <person name="Clum A."/>
            <person name="Ohm R."/>
            <person name="Martin F."/>
            <person name="Silar P."/>
            <person name="Natvig D."/>
            <person name="Lalanne C."/>
            <person name="Gautier V."/>
            <person name="Ament-Velasquez S.L."/>
            <person name="Kruys A."/>
            <person name="Hutchinson M.I."/>
            <person name="Powell A.J."/>
            <person name="Barry K."/>
            <person name="Miller A.N."/>
            <person name="Grigoriev I.V."/>
            <person name="Debuchy R."/>
            <person name="Gladieux P."/>
            <person name="Thoren M.H."/>
            <person name="Johannesson H."/>
        </authorList>
    </citation>
    <scope>NUCLEOTIDE SEQUENCE</scope>
    <source>
        <strain evidence="2">PSN293</strain>
    </source>
</reference>
<dbReference type="EMBL" id="MU858114">
    <property type="protein sequence ID" value="KAK4213108.1"/>
    <property type="molecule type" value="Genomic_DNA"/>
</dbReference>
<feature type="compositionally biased region" description="Polar residues" evidence="1">
    <location>
        <begin position="89"/>
        <end position="103"/>
    </location>
</feature>
<accession>A0AAN6Y5M9</accession>